<dbReference type="PROSITE" id="PS00211">
    <property type="entry name" value="ABC_TRANSPORTER_1"/>
    <property type="match status" value="1"/>
</dbReference>
<dbReference type="Proteomes" id="UP000051686">
    <property type="component" value="Unassembled WGS sequence"/>
</dbReference>
<feature type="domain" description="ABC transporter" evidence="3">
    <location>
        <begin position="6"/>
        <end position="237"/>
    </location>
</feature>
<dbReference type="SUPFAM" id="SSF52540">
    <property type="entry name" value="P-loop containing nucleoside triphosphate hydrolases"/>
    <property type="match status" value="1"/>
</dbReference>
<dbReference type="InterPro" id="IPR003593">
    <property type="entry name" value="AAA+_ATPase"/>
</dbReference>
<evidence type="ECO:0000313" key="5">
    <source>
        <dbReference type="Proteomes" id="UP000051686"/>
    </source>
</evidence>
<dbReference type="STRING" id="1423777.FD46_GL001057"/>
<dbReference type="PROSITE" id="PS50893">
    <property type="entry name" value="ABC_TRANSPORTER_2"/>
    <property type="match status" value="1"/>
</dbReference>
<dbReference type="PANTHER" id="PTHR43582">
    <property type="entry name" value="LINEARMYCIN RESISTANCE ATP-BINDING PROTEIN LNRL"/>
    <property type="match status" value="1"/>
</dbReference>
<evidence type="ECO:0000256" key="2">
    <source>
        <dbReference type="ARBA" id="ARBA00022840"/>
    </source>
</evidence>
<dbReference type="InterPro" id="IPR017871">
    <property type="entry name" value="ABC_transporter-like_CS"/>
</dbReference>
<dbReference type="Pfam" id="PF00005">
    <property type="entry name" value="ABC_tran"/>
    <property type="match status" value="1"/>
</dbReference>
<keyword evidence="1" id="KW-0547">Nucleotide-binding</keyword>
<keyword evidence="2 4" id="KW-0067">ATP-binding</keyword>
<dbReference type="InterPro" id="IPR003439">
    <property type="entry name" value="ABC_transporter-like_ATP-bd"/>
</dbReference>
<proteinExistence type="predicted"/>
<evidence type="ECO:0000259" key="3">
    <source>
        <dbReference type="PROSITE" id="PS50893"/>
    </source>
</evidence>
<sequence length="316" mass="35084">MMENIVEIKELTKKFPSGKLAVDNLSLKVKKGDILGFLGPNGAGKSTTINMMMDLMNKTSGTITLFGESATHKSNEVRSKIGMVPQEIAIYEDLTAIENVNFFGGLYGLRGKKLKTASLQALRFVALEKNAKEKAGNFSGGMKRRLNIACAIVHEPQLIVMDEPTVGIDPQSRNFILGIIEALNKRGTTIIYSTHYMEEVERISNKIAVIDHGKMIAYGSENELISLVTDTQKFNIEIAYPERINVKRIQVISGVQSVEIKEQVLQVVADSEKNPLDDILKVLVDEKAAIKMVTQDKLNLENVFLMLTGRKLRDSK</sequence>
<dbReference type="GO" id="GO:0005524">
    <property type="term" value="F:ATP binding"/>
    <property type="evidence" value="ECO:0007669"/>
    <property type="project" value="UniProtKB-KW"/>
</dbReference>
<gene>
    <name evidence="4" type="ORF">FD46_GL001057</name>
</gene>
<keyword evidence="5" id="KW-1185">Reference proteome</keyword>
<name>A0A0R1MM53_9LACO</name>
<dbReference type="SMART" id="SM00382">
    <property type="entry name" value="AAA"/>
    <property type="match status" value="1"/>
</dbReference>
<dbReference type="GO" id="GO:0016887">
    <property type="term" value="F:ATP hydrolysis activity"/>
    <property type="evidence" value="ECO:0007669"/>
    <property type="project" value="InterPro"/>
</dbReference>
<dbReference type="InterPro" id="IPR027417">
    <property type="entry name" value="P-loop_NTPase"/>
</dbReference>
<protein>
    <submittedName>
        <fullName evidence="4">ABC transporter, ATP-binding protein</fullName>
    </submittedName>
</protein>
<dbReference type="EMBL" id="AZEH01000034">
    <property type="protein sequence ID" value="KRL05112.1"/>
    <property type="molecule type" value="Genomic_DNA"/>
</dbReference>
<dbReference type="Gene3D" id="3.40.50.300">
    <property type="entry name" value="P-loop containing nucleotide triphosphate hydrolases"/>
    <property type="match status" value="1"/>
</dbReference>
<reference evidence="4 5" key="1">
    <citation type="journal article" date="2015" name="Genome Announc.">
        <title>Expanding the biotechnology potential of lactobacilli through comparative genomics of 213 strains and associated genera.</title>
        <authorList>
            <person name="Sun Z."/>
            <person name="Harris H.M."/>
            <person name="McCann A."/>
            <person name="Guo C."/>
            <person name="Argimon S."/>
            <person name="Zhang W."/>
            <person name="Yang X."/>
            <person name="Jeffery I.B."/>
            <person name="Cooney J.C."/>
            <person name="Kagawa T.F."/>
            <person name="Liu W."/>
            <person name="Song Y."/>
            <person name="Salvetti E."/>
            <person name="Wrobel A."/>
            <person name="Rasinkangas P."/>
            <person name="Parkhill J."/>
            <person name="Rea M.C."/>
            <person name="O'Sullivan O."/>
            <person name="Ritari J."/>
            <person name="Douillard F.P."/>
            <person name="Paul Ross R."/>
            <person name="Yang R."/>
            <person name="Briner A.E."/>
            <person name="Felis G.E."/>
            <person name="de Vos W.M."/>
            <person name="Barrangou R."/>
            <person name="Klaenhammer T.R."/>
            <person name="Caufield P.W."/>
            <person name="Cui Y."/>
            <person name="Zhang H."/>
            <person name="O'Toole P.W."/>
        </authorList>
    </citation>
    <scope>NUCLEOTIDE SEQUENCE [LARGE SCALE GENOMIC DNA]</scope>
    <source>
        <strain evidence="4 5">DSM 19972</strain>
    </source>
</reference>
<evidence type="ECO:0000313" key="4">
    <source>
        <dbReference type="EMBL" id="KRL05112.1"/>
    </source>
</evidence>
<comment type="caution">
    <text evidence="4">The sequence shown here is derived from an EMBL/GenBank/DDBJ whole genome shotgun (WGS) entry which is preliminary data.</text>
</comment>
<dbReference type="PATRIC" id="fig|1423777.3.peg.1092"/>
<organism evidence="4 5">
    <name type="scientific">Liquorilactobacillus oeni DSM 19972</name>
    <dbReference type="NCBI Taxonomy" id="1423777"/>
    <lineage>
        <taxon>Bacteria</taxon>
        <taxon>Bacillati</taxon>
        <taxon>Bacillota</taxon>
        <taxon>Bacilli</taxon>
        <taxon>Lactobacillales</taxon>
        <taxon>Lactobacillaceae</taxon>
        <taxon>Liquorilactobacillus</taxon>
    </lineage>
</organism>
<dbReference type="PANTHER" id="PTHR43582:SF2">
    <property type="entry name" value="LINEARMYCIN RESISTANCE ATP-BINDING PROTEIN LNRL"/>
    <property type="match status" value="1"/>
</dbReference>
<dbReference type="AlphaFoldDB" id="A0A0R1MM53"/>
<accession>A0A0R1MM53</accession>
<evidence type="ECO:0000256" key="1">
    <source>
        <dbReference type="ARBA" id="ARBA00022741"/>
    </source>
</evidence>